<dbReference type="EMBL" id="KZ352881">
    <property type="protein sequence ID" value="PIO61877.1"/>
    <property type="molecule type" value="Genomic_DNA"/>
</dbReference>
<evidence type="ECO:0000256" key="1">
    <source>
        <dbReference type="ARBA" id="ARBA00022737"/>
    </source>
</evidence>
<keyword evidence="3" id="KW-0812">Transmembrane</keyword>
<keyword evidence="6" id="KW-1185">Reference proteome</keyword>
<proteinExistence type="predicted"/>
<evidence type="ECO:0000259" key="4">
    <source>
        <dbReference type="SMART" id="SM01088"/>
    </source>
</evidence>
<dbReference type="InterPro" id="IPR002486">
    <property type="entry name" value="Col_cuticle_N"/>
</dbReference>
<dbReference type="Proteomes" id="UP000230423">
    <property type="component" value="Unassembled WGS sequence"/>
</dbReference>
<feature type="transmembrane region" description="Helical" evidence="3">
    <location>
        <begin position="12"/>
        <end position="35"/>
    </location>
</feature>
<feature type="region of interest" description="Disordered" evidence="2">
    <location>
        <begin position="81"/>
        <end position="100"/>
    </location>
</feature>
<evidence type="ECO:0000313" key="6">
    <source>
        <dbReference type="Proteomes" id="UP000230423"/>
    </source>
</evidence>
<accession>A0A2G9TVB8</accession>
<dbReference type="AlphaFoldDB" id="A0A2G9TVB8"/>
<keyword evidence="1" id="KW-0677">Repeat</keyword>
<protein>
    <recommendedName>
        <fullName evidence="4">Nematode cuticle collagen N-terminal domain-containing protein</fullName>
    </recommendedName>
</protein>
<evidence type="ECO:0000313" key="5">
    <source>
        <dbReference type="EMBL" id="PIO61877.1"/>
    </source>
</evidence>
<keyword evidence="3" id="KW-1133">Transmembrane helix</keyword>
<reference evidence="5 6" key="1">
    <citation type="submission" date="2015-09" db="EMBL/GenBank/DDBJ databases">
        <title>Draft genome of the parasitic nematode Teladorsagia circumcincta isolate WARC Sus (inbred).</title>
        <authorList>
            <person name="Mitreva M."/>
        </authorList>
    </citation>
    <scope>NUCLEOTIDE SEQUENCE [LARGE SCALE GENOMIC DNA]</scope>
    <source>
        <strain evidence="5 6">S</strain>
    </source>
</reference>
<gene>
    <name evidence="5" type="ORF">TELCIR_16585</name>
</gene>
<name>A0A2G9TVB8_TELCI</name>
<sequence length="100" mass="11166">MDFKHRIKAYRVVAYSTVAFSVVAVLSVSVTLPILHSYVHNVRRTMRSELSHCAESAKDIWSEEPLDQLELPVSLVAQGSPEHPVFPETQDALHSSHATL</sequence>
<dbReference type="SMART" id="SM01088">
    <property type="entry name" value="Col_cuticle_N"/>
    <property type="match status" value="1"/>
</dbReference>
<feature type="domain" description="Nematode cuticle collagen N-terminal" evidence="4">
    <location>
        <begin position="12"/>
        <end position="64"/>
    </location>
</feature>
<dbReference type="Pfam" id="PF01484">
    <property type="entry name" value="Col_cuticle_N"/>
    <property type="match status" value="1"/>
</dbReference>
<keyword evidence="3" id="KW-0472">Membrane</keyword>
<dbReference type="GO" id="GO:0042302">
    <property type="term" value="F:structural constituent of cuticle"/>
    <property type="evidence" value="ECO:0007669"/>
    <property type="project" value="InterPro"/>
</dbReference>
<organism evidence="5 6">
    <name type="scientific">Teladorsagia circumcincta</name>
    <name type="common">Brown stomach worm</name>
    <name type="synonym">Ostertagia circumcincta</name>
    <dbReference type="NCBI Taxonomy" id="45464"/>
    <lineage>
        <taxon>Eukaryota</taxon>
        <taxon>Metazoa</taxon>
        <taxon>Ecdysozoa</taxon>
        <taxon>Nematoda</taxon>
        <taxon>Chromadorea</taxon>
        <taxon>Rhabditida</taxon>
        <taxon>Rhabditina</taxon>
        <taxon>Rhabditomorpha</taxon>
        <taxon>Strongyloidea</taxon>
        <taxon>Trichostrongylidae</taxon>
        <taxon>Teladorsagia</taxon>
    </lineage>
</organism>
<evidence type="ECO:0000256" key="2">
    <source>
        <dbReference type="SAM" id="MobiDB-lite"/>
    </source>
</evidence>
<evidence type="ECO:0000256" key="3">
    <source>
        <dbReference type="SAM" id="Phobius"/>
    </source>
</evidence>